<dbReference type="PANTHER" id="PTHR47177:SF3">
    <property type="entry name" value="F18C1.6 PROTEIN"/>
    <property type="match status" value="1"/>
</dbReference>
<keyword evidence="2 4" id="KW-0863">Zinc-finger</keyword>
<evidence type="ECO:0000313" key="9">
    <source>
        <dbReference type="Proteomes" id="UP000298416"/>
    </source>
</evidence>
<feature type="compositionally biased region" description="Acidic residues" evidence="5">
    <location>
        <begin position="133"/>
        <end position="144"/>
    </location>
</feature>
<evidence type="ECO:0000256" key="3">
    <source>
        <dbReference type="ARBA" id="ARBA00022833"/>
    </source>
</evidence>
<reference evidence="8" key="1">
    <citation type="submission" date="2018-01" db="EMBL/GenBank/DDBJ databases">
        <authorList>
            <person name="Mao J.F."/>
        </authorList>
    </citation>
    <scope>NUCLEOTIDE SEQUENCE</scope>
    <source>
        <strain evidence="8">Huo1</strain>
        <tissue evidence="8">Leaf</tissue>
    </source>
</reference>
<feature type="region of interest" description="Disordered" evidence="5">
    <location>
        <begin position="1"/>
        <end position="250"/>
    </location>
</feature>
<accession>A0A8X8YI13</accession>
<dbReference type="PANTHER" id="PTHR47177">
    <property type="entry name" value="F18C1.6 PROTEIN"/>
    <property type="match status" value="1"/>
</dbReference>
<feature type="compositionally biased region" description="Acidic residues" evidence="5">
    <location>
        <begin position="26"/>
        <end position="38"/>
    </location>
</feature>
<dbReference type="InterPro" id="IPR017907">
    <property type="entry name" value="Znf_RING_CS"/>
</dbReference>
<feature type="compositionally biased region" description="Acidic residues" evidence="5">
    <location>
        <begin position="106"/>
        <end position="119"/>
    </location>
</feature>
<evidence type="ECO:0000256" key="5">
    <source>
        <dbReference type="SAM" id="MobiDB-lite"/>
    </source>
</evidence>
<protein>
    <recommendedName>
        <fullName evidence="10">PHD and RING finger domain-containing protein 1</fullName>
    </recommendedName>
</protein>
<dbReference type="Gene3D" id="3.30.40.10">
    <property type="entry name" value="Zinc/RING finger domain, C3HC4 (zinc finger)"/>
    <property type="match status" value="2"/>
</dbReference>
<feature type="domain" description="PHD-type" evidence="6">
    <location>
        <begin position="442"/>
        <end position="491"/>
    </location>
</feature>
<dbReference type="InterPro" id="IPR058746">
    <property type="entry name" value="Znf_RING-type_Topors"/>
</dbReference>
<dbReference type="Pfam" id="PF13639">
    <property type="entry name" value="zf-RING_2"/>
    <property type="match status" value="1"/>
</dbReference>
<feature type="region of interest" description="Disordered" evidence="5">
    <location>
        <begin position="540"/>
        <end position="568"/>
    </location>
</feature>
<dbReference type="InterPro" id="IPR013083">
    <property type="entry name" value="Znf_RING/FYVE/PHD"/>
</dbReference>
<dbReference type="SUPFAM" id="SSF57903">
    <property type="entry name" value="FYVE/PHD zinc finger"/>
    <property type="match status" value="1"/>
</dbReference>
<feature type="domain" description="RING-type" evidence="7">
    <location>
        <begin position="352"/>
        <end position="394"/>
    </location>
</feature>
<keyword evidence="9" id="KW-1185">Reference proteome</keyword>
<evidence type="ECO:0000256" key="2">
    <source>
        <dbReference type="ARBA" id="ARBA00022771"/>
    </source>
</evidence>
<gene>
    <name evidence="8" type="ORF">SASPL_108309</name>
</gene>
<evidence type="ECO:0000256" key="4">
    <source>
        <dbReference type="PROSITE-ProRule" id="PRU00175"/>
    </source>
</evidence>
<dbReference type="InterPro" id="IPR001841">
    <property type="entry name" value="Znf_RING"/>
</dbReference>
<proteinExistence type="predicted"/>
<dbReference type="SUPFAM" id="SSF57850">
    <property type="entry name" value="RING/U-box"/>
    <property type="match status" value="1"/>
</dbReference>
<dbReference type="GO" id="GO:0008270">
    <property type="term" value="F:zinc ion binding"/>
    <property type="evidence" value="ECO:0007669"/>
    <property type="project" value="UniProtKB-KW"/>
</dbReference>
<dbReference type="Pfam" id="PF00628">
    <property type="entry name" value="PHD"/>
    <property type="match status" value="1"/>
</dbReference>
<dbReference type="CDD" id="cd16574">
    <property type="entry name" value="RING-HC_Topors"/>
    <property type="match status" value="1"/>
</dbReference>
<feature type="compositionally biased region" description="Basic and acidic residues" evidence="5">
    <location>
        <begin position="236"/>
        <end position="245"/>
    </location>
</feature>
<evidence type="ECO:0000313" key="8">
    <source>
        <dbReference type="EMBL" id="KAG6430246.1"/>
    </source>
</evidence>
<evidence type="ECO:0000256" key="1">
    <source>
        <dbReference type="ARBA" id="ARBA00022723"/>
    </source>
</evidence>
<dbReference type="SMART" id="SM00184">
    <property type="entry name" value="RING"/>
    <property type="match status" value="1"/>
</dbReference>
<comment type="caution">
    <text evidence="8">The sequence shown here is derived from an EMBL/GenBank/DDBJ whole genome shotgun (WGS) entry which is preliminary data.</text>
</comment>
<dbReference type="PROSITE" id="PS50016">
    <property type="entry name" value="ZF_PHD_2"/>
    <property type="match status" value="1"/>
</dbReference>
<dbReference type="PROSITE" id="PS00518">
    <property type="entry name" value="ZF_RING_1"/>
    <property type="match status" value="1"/>
</dbReference>
<evidence type="ECO:0000259" key="7">
    <source>
        <dbReference type="PROSITE" id="PS50089"/>
    </source>
</evidence>
<feature type="compositionally biased region" description="Acidic residues" evidence="5">
    <location>
        <begin position="191"/>
        <end position="210"/>
    </location>
</feature>
<keyword evidence="3" id="KW-0862">Zinc</keyword>
<feature type="compositionally biased region" description="Basic residues" evidence="5">
    <location>
        <begin position="74"/>
        <end position="102"/>
    </location>
</feature>
<dbReference type="Proteomes" id="UP000298416">
    <property type="component" value="Unassembled WGS sequence"/>
</dbReference>
<dbReference type="AlphaFoldDB" id="A0A8X8YI13"/>
<feature type="compositionally biased region" description="Acidic residues" evidence="5">
    <location>
        <begin position="53"/>
        <end position="69"/>
    </location>
</feature>
<organism evidence="8">
    <name type="scientific">Salvia splendens</name>
    <name type="common">Scarlet sage</name>
    <dbReference type="NCBI Taxonomy" id="180675"/>
    <lineage>
        <taxon>Eukaryota</taxon>
        <taxon>Viridiplantae</taxon>
        <taxon>Streptophyta</taxon>
        <taxon>Embryophyta</taxon>
        <taxon>Tracheophyta</taxon>
        <taxon>Spermatophyta</taxon>
        <taxon>Magnoliopsida</taxon>
        <taxon>eudicotyledons</taxon>
        <taxon>Gunneridae</taxon>
        <taxon>Pentapetalae</taxon>
        <taxon>asterids</taxon>
        <taxon>lamiids</taxon>
        <taxon>Lamiales</taxon>
        <taxon>Lamiaceae</taxon>
        <taxon>Nepetoideae</taxon>
        <taxon>Mentheae</taxon>
        <taxon>Salviinae</taxon>
        <taxon>Salvia</taxon>
        <taxon>Salvia subgen. Calosphace</taxon>
        <taxon>core Calosphace</taxon>
    </lineage>
</organism>
<dbReference type="InterPro" id="IPR019787">
    <property type="entry name" value="Znf_PHD-finger"/>
</dbReference>
<keyword evidence="1" id="KW-0479">Metal-binding</keyword>
<reference evidence="8" key="2">
    <citation type="submission" date="2020-08" db="EMBL/GenBank/DDBJ databases">
        <title>Plant Genome Project.</title>
        <authorList>
            <person name="Zhang R.-G."/>
        </authorList>
    </citation>
    <scope>NUCLEOTIDE SEQUENCE</scope>
    <source>
        <strain evidence="8">Huo1</strain>
        <tissue evidence="8">Leaf</tissue>
    </source>
</reference>
<dbReference type="PROSITE" id="PS50089">
    <property type="entry name" value="ZF_RING_2"/>
    <property type="match status" value="1"/>
</dbReference>
<dbReference type="SMART" id="SM00249">
    <property type="entry name" value="PHD"/>
    <property type="match status" value="1"/>
</dbReference>
<feature type="compositionally biased region" description="Basic and acidic residues" evidence="5">
    <location>
        <begin position="179"/>
        <end position="189"/>
    </location>
</feature>
<dbReference type="InterPro" id="IPR011011">
    <property type="entry name" value="Znf_FYVE_PHD"/>
</dbReference>
<dbReference type="EMBL" id="PNBA02000003">
    <property type="protein sequence ID" value="KAG6430246.1"/>
    <property type="molecule type" value="Genomic_DNA"/>
</dbReference>
<feature type="compositionally biased region" description="Basic residues" evidence="5">
    <location>
        <begin position="218"/>
        <end position="232"/>
    </location>
</feature>
<evidence type="ECO:0000259" key="6">
    <source>
        <dbReference type="PROSITE" id="PS50016"/>
    </source>
</evidence>
<evidence type="ECO:0008006" key="10">
    <source>
        <dbReference type="Google" id="ProtNLM"/>
    </source>
</evidence>
<dbReference type="InterPro" id="IPR001965">
    <property type="entry name" value="Znf_PHD"/>
</dbReference>
<sequence>MARGGKVSYKRKTRNKVRLEKKGSDESDEDYRVDEDEEFHLSEDDYCSSLAENESDESVGKFDDEEEEWIEKKVKTKKIGKPKGRKSFQTRKKNMVVKSRKKQVSDSEEEEEEEEEYDDYCVSSVRQQKKSEEEEEDYDDEDDDIRFFRREDEDDFVDENPSKKSRVSRTEMYEDSYNEESKEIDKLAFSEENEDDDYNDSDDSDDEEFAPVEVLKCNSRKPVRRRVLRTKNRSNPSKEFKDKNTASRKRKAIKEWGWGRRKKATVTVNSDSDIDIVSSESSDYEYTISEEEREQIKEATQFCKRSNTNLRSSNSLKMTEEEKLVPIKGKRPGRKGKQKVVDLTIEIVKQVCGICLSEEGKHTVKGVLNCCSHYFCFACIMEWSKVESRCPLCKQRFATISRTARTDGGNDLRDAVFPVPERDQVYQPSEEELRGYLDPYENVLCTECLQGGDDAFMLLCDLCDSPAHTYCVGLGREVPDGNWYCDGCRPTALASSNAQVLNSTPDHGPSNNLSVGSSPGCAVRETFDLNEAYVPDTPLSHVSGHSQSPRHAIGHLQPTSPASGSGAFTLHDRRRIQQVIHRFRSRQAEGNNGVASASAINTFGSQIGRGVIATQNTIMPRMASQNIFRGRLADYSTSSLCNRDSFSPRLSNLRGGVLQSQPSTSNAHPFGGLSQSEYAGINARIGGDLVQQQLHHCSTTSNTGADASTPPFQFTEVRTEPFFLVKIMAIDHFQEHNMLEYNAGYSTFKDITRISTHSVLAEQHSILSGLFPANTQFLLRGQHP</sequence>
<name>A0A8X8YI13_SALSN</name>